<reference evidence="9 10" key="1">
    <citation type="submission" date="2021-03" db="EMBL/GenBank/DDBJ databases">
        <title>Antimicrobial resistance genes in bacteria isolated from Japanese honey, and their potential for conferring macrolide and lincosamide resistance in the American foulbrood pathogen Paenibacillus larvae.</title>
        <authorList>
            <person name="Okamoto M."/>
            <person name="Kumagai M."/>
            <person name="Kanamori H."/>
            <person name="Takamatsu D."/>
        </authorList>
    </citation>
    <scope>NUCLEOTIDE SEQUENCE [LARGE SCALE GENOMIC DNA]</scope>
    <source>
        <strain evidence="9 10">J42TS3</strain>
    </source>
</reference>
<dbReference type="InterPro" id="IPR011604">
    <property type="entry name" value="PDDEXK-like_dom_sf"/>
</dbReference>
<evidence type="ECO:0000256" key="1">
    <source>
        <dbReference type="ARBA" id="ARBA00022741"/>
    </source>
</evidence>
<dbReference type="InterPro" id="IPR038726">
    <property type="entry name" value="PDDEXK_AddAB-type"/>
</dbReference>
<feature type="domain" description="PD-(D/E)XK endonuclease-like" evidence="8">
    <location>
        <begin position="69"/>
        <end position="223"/>
    </location>
</feature>
<sequence length="225" mass="26340">MTERIRGNLNKAYQDSKYKLGTWMDAPNQCTMLQEFYYDGDLPLDKISDYKNRIEPTVKHIIGSQTYRDLSDHGKVELVTAEKFRAMEVDGINVWIVIDLCYRDLETGKFTIVGLKTSRSTANDYYQYYQMCLYAWFIQQAYVLDSLEDIELRLEFLSDGTSKTFTPKEIDLDNVYHLFRTSVESMYTLLDDVENNKPKEIKEFTKTDNGNCCAVCNFRQICQTE</sequence>
<evidence type="ECO:0000256" key="6">
    <source>
        <dbReference type="ARBA" id="ARBA00023125"/>
    </source>
</evidence>
<dbReference type="Proteomes" id="UP000679992">
    <property type="component" value="Unassembled WGS sequence"/>
</dbReference>
<organism evidence="9 10">
    <name type="scientific">Paenibacillus vini</name>
    <dbReference type="NCBI Taxonomy" id="1476024"/>
    <lineage>
        <taxon>Bacteria</taxon>
        <taxon>Bacillati</taxon>
        <taxon>Bacillota</taxon>
        <taxon>Bacilli</taxon>
        <taxon>Bacillales</taxon>
        <taxon>Paenibacillaceae</taxon>
        <taxon>Paenibacillus</taxon>
    </lineage>
</organism>
<gene>
    <name evidence="9" type="ORF">J42TS3_19760</name>
</gene>
<evidence type="ECO:0000256" key="2">
    <source>
        <dbReference type="ARBA" id="ARBA00022763"/>
    </source>
</evidence>
<keyword evidence="10" id="KW-1185">Reference proteome</keyword>
<evidence type="ECO:0000256" key="7">
    <source>
        <dbReference type="ARBA" id="ARBA00023204"/>
    </source>
</evidence>
<keyword evidence="3" id="KW-0378">Hydrolase</keyword>
<keyword evidence="7" id="KW-0234">DNA repair</keyword>
<keyword evidence="5" id="KW-0067">ATP-binding</keyword>
<evidence type="ECO:0000259" key="8">
    <source>
        <dbReference type="Pfam" id="PF12705"/>
    </source>
</evidence>
<keyword evidence="6" id="KW-0238">DNA-binding</keyword>
<name>A0ABQ4MAC1_9BACL</name>
<keyword evidence="4" id="KW-0347">Helicase</keyword>
<evidence type="ECO:0000313" key="9">
    <source>
        <dbReference type="EMBL" id="GIP52941.1"/>
    </source>
</evidence>
<keyword evidence="2" id="KW-0227">DNA damage</keyword>
<evidence type="ECO:0000256" key="3">
    <source>
        <dbReference type="ARBA" id="ARBA00022801"/>
    </source>
</evidence>
<comment type="caution">
    <text evidence="9">The sequence shown here is derived from an EMBL/GenBank/DDBJ whole genome shotgun (WGS) entry which is preliminary data.</text>
</comment>
<dbReference type="EMBL" id="BOSL01000005">
    <property type="protein sequence ID" value="GIP52941.1"/>
    <property type="molecule type" value="Genomic_DNA"/>
</dbReference>
<dbReference type="Gene3D" id="3.90.320.10">
    <property type="match status" value="1"/>
</dbReference>
<dbReference type="Pfam" id="PF12705">
    <property type="entry name" value="PDDEXK_1"/>
    <property type="match status" value="1"/>
</dbReference>
<accession>A0ABQ4MAC1</accession>
<keyword evidence="1" id="KW-0547">Nucleotide-binding</keyword>
<protein>
    <recommendedName>
        <fullName evidence="8">PD-(D/E)XK endonuclease-like domain-containing protein</fullName>
    </recommendedName>
</protein>
<evidence type="ECO:0000313" key="10">
    <source>
        <dbReference type="Proteomes" id="UP000679992"/>
    </source>
</evidence>
<evidence type="ECO:0000256" key="5">
    <source>
        <dbReference type="ARBA" id="ARBA00022840"/>
    </source>
</evidence>
<proteinExistence type="predicted"/>
<evidence type="ECO:0000256" key="4">
    <source>
        <dbReference type="ARBA" id="ARBA00022806"/>
    </source>
</evidence>